<evidence type="ECO:0000256" key="1">
    <source>
        <dbReference type="ARBA" id="ARBA00004571"/>
    </source>
</evidence>
<dbReference type="PRINTS" id="PR00182">
    <property type="entry name" value="ECOLNEIPORIN"/>
</dbReference>
<keyword evidence="10" id="KW-0998">Cell outer membrane</keyword>
<keyword evidence="3" id="KW-0813">Transport</keyword>
<evidence type="ECO:0000313" key="13">
    <source>
        <dbReference type="Proteomes" id="UP000282435"/>
    </source>
</evidence>
<dbReference type="GO" id="GO:0015288">
    <property type="term" value="F:porin activity"/>
    <property type="evidence" value="ECO:0007669"/>
    <property type="project" value="UniProtKB-KW"/>
</dbReference>
<dbReference type="AlphaFoldDB" id="A0A3S9SMC9"/>
<accession>A0A3S9SMC9</accession>
<dbReference type="Gene3D" id="2.40.160.10">
    <property type="entry name" value="Porin"/>
    <property type="match status" value="1"/>
</dbReference>
<comment type="subcellular location">
    <subcellularLocation>
        <location evidence="1">Cell outer membrane</location>
        <topology evidence="1">Multi-pass membrane protein</topology>
    </subcellularLocation>
</comment>
<keyword evidence="5" id="KW-0812">Transmembrane</keyword>
<dbReference type="SUPFAM" id="SSF56935">
    <property type="entry name" value="Porins"/>
    <property type="match status" value="1"/>
</dbReference>
<evidence type="ECO:0000256" key="2">
    <source>
        <dbReference type="ARBA" id="ARBA00011233"/>
    </source>
</evidence>
<dbReference type="GO" id="GO:0009279">
    <property type="term" value="C:cell outer membrane"/>
    <property type="evidence" value="ECO:0007669"/>
    <property type="project" value="UniProtKB-SubCell"/>
</dbReference>
<gene>
    <name evidence="12" type="ORF">ELB75_12045</name>
</gene>
<dbReference type="CDD" id="cd00342">
    <property type="entry name" value="gram_neg_porins"/>
    <property type="match status" value="1"/>
</dbReference>
<feature type="signal peptide" evidence="11">
    <location>
        <begin position="1"/>
        <end position="19"/>
    </location>
</feature>
<dbReference type="GO" id="GO:0046930">
    <property type="term" value="C:pore complex"/>
    <property type="evidence" value="ECO:0007669"/>
    <property type="project" value="UniProtKB-KW"/>
</dbReference>
<keyword evidence="4" id="KW-1134">Transmembrane beta strand</keyword>
<dbReference type="Proteomes" id="UP000282435">
    <property type="component" value="Chromosome"/>
</dbReference>
<dbReference type="PANTHER" id="PTHR34501:SF9">
    <property type="entry name" value="MAJOR OUTER MEMBRANE PROTEIN P.IA"/>
    <property type="match status" value="1"/>
</dbReference>
<dbReference type="GO" id="GO:0034220">
    <property type="term" value="P:monoatomic ion transmembrane transport"/>
    <property type="evidence" value="ECO:0007669"/>
    <property type="project" value="InterPro"/>
</dbReference>
<evidence type="ECO:0000256" key="10">
    <source>
        <dbReference type="ARBA" id="ARBA00023237"/>
    </source>
</evidence>
<evidence type="ECO:0000256" key="6">
    <source>
        <dbReference type="ARBA" id="ARBA00022729"/>
    </source>
</evidence>
<evidence type="ECO:0000313" key="12">
    <source>
        <dbReference type="EMBL" id="AZR60665.1"/>
    </source>
</evidence>
<dbReference type="PANTHER" id="PTHR34501">
    <property type="entry name" value="PROTEIN YDDL-RELATED"/>
    <property type="match status" value="1"/>
</dbReference>
<dbReference type="InterPro" id="IPR023614">
    <property type="entry name" value="Porin_dom_sf"/>
</dbReference>
<evidence type="ECO:0000256" key="7">
    <source>
        <dbReference type="ARBA" id="ARBA00023065"/>
    </source>
</evidence>
<feature type="chain" id="PRO_5019361279" evidence="11">
    <location>
        <begin position="20"/>
        <end position="360"/>
    </location>
</feature>
<dbReference type="InterPro" id="IPR050298">
    <property type="entry name" value="Gram-neg_bact_OMP"/>
</dbReference>
<evidence type="ECO:0000256" key="11">
    <source>
        <dbReference type="SAM" id="SignalP"/>
    </source>
</evidence>
<evidence type="ECO:0000256" key="5">
    <source>
        <dbReference type="ARBA" id="ARBA00022692"/>
    </source>
</evidence>
<evidence type="ECO:0000256" key="4">
    <source>
        <dbReference type="ARBA" id="ARBA00022452"/>
    </source>
</evidence>
<reference evidence="12 13" key="1">
    <citation type="submission" date="2018-12" db="EMBL/GenBank/DDBJ databases">
        <title>Genome sequencing of Eikenella corrodens KCOM 3110 (= JS217).</title>
        <authorList>
            <person name="Koo J.-K."/>
            <person name="Park S.-N."/>
            <person name="Lim Y.K."/>
        </authorList>
    </citation>
    <scope>NUCLEOTIDE SEQUENCE [LARGE SCALE GENOMIC DNA]</scope>
    <source>
        <strain evidence="12 13">KCOM 3110</strain>
    </source>
</reference>
<keyword evidence="7" id="KW-0406">Ion transport</keyword>
<keyword evidence="8" id="KW-0626">Porin</keyword>
<proteinExistence type="predicted"/>
<name>A0A3S9SMC9_EIKCO</name>
<evidence type="ECO:0000256" key="9">
    <source>
        <dbReference type="ARBA" id="ARBA00023136"/>
    </source>
</evidence>
<dbReference type="InterPro" id="IPR033900">
    <property type="entry name" value="Gram_neg_porin_domain"/>
</dbReference>
<protein>
    <submittedName>
        <fullName evidence="12">Porin</fullName>
    </submittedName>
</protein>
<dbReference type="InterPro" id="IPR002299">
    <property type="entry name" value="Porin_Neis"/>
</dbReference>
<comment type="subunit">
    <text evidence="2">Homotrimer.</text>
</comment>
<evidence type="ECO:0000256" key="8">
    <source>
        <dbReference type="ARBA" id="ARBA00023114"/>
    </source>
</evidence>
<organism evidence="12 13">
    <name type="scientific">Eikenella corrodens</name>
    <dbReference type="NCBI Taxonomy" id="539"/>
    <lineage>
        <taxon>Bacteria</taxon>
        <taxon>Pseudomonadati</taxon>
        <taxon>Pseudomonadota</taxon>
        <taxon>Betaproteobacteria</taxon>
        <taxon>Neisseriales</taxon>
        <taxon>Neisseriaceae</taxon>
        <taxon>Eikenella</taxon>
    </lineage>
</organism>
<keyword evidence="6 11" id="KW-0732">Signal</keyword>
<dbReference type="OrthoDB" id="5289162at2"/>
<dbReference type="Pfam" id="PF00267">
    <property type="entry name" value="Porin_1"/>
    <property type="match status" value="1"/>
</dbReference>
<keyword evidence="9" id="KW-0472">Membrane</keyword>
<dbReference type="RefSeq" id="WP_126984099.1">
    <property type="nucleotide sequence ID" value="NZ_CP034670.1"/>
</dbReference>
<dbReference type="EMBL" id="CP034670">
    <property type="protein sequence ID" value="AZR60665.1"/>
    <property type="molecule type" value="Genomic_DNA"/>
</dbReference>
<dbReference type="PRINTS" id="PR00184">
    <property type="entry name" value="NEISSPPORIN"/>
</dbReference>
<dbReference type="InterPro" id="IPR001702">
    <property type="entry name" value="Porin_Gram-ve"/>
</dbReference>
<sequence length="360" mass="38339">MKKTLIALALVSLPVAASAEVILYGKIRGGVEFTREGTSAQLKSERNAWGVVDYGSYVGFKGSEDLGGNLKAIWQVESNASLDGGSFVNNRDSFVGLEGGFGTVKVGRVSTPLKQALDAQDNWEYSNEALGLSRYTRFGARRTSLNYQSPDFGGFDFAFQMAPGTNVHGDRTNDGKPVFGLGLGYKNSGFFGRYAVEYARKTHTETTATGLKDSHVHNLSFGYDANNLYVAAGLQYGKGVAGDFTGRDTFDIANYTPAVAPVPPATTGTPADGGAGTDKTKEAQISAAYTFGAVTPKVSVAYGKSDNLGARYTQAIVGADYAFSRRTTGLVSVGWLREKENSRAKNVNNWGVGTGVVHKF</sequence>
<evidence type="ECO:0000256" key="3">
    <source>
        <dbReference type="ARBA" id="ARBA00022448"/>
    </source>
</evidence>